<feature type="region of interest" description="Disordered" evidence="1">
    <location>
        <begin position="117"/>
        <end position="142"/>
    </location>
</feature>
<evidence type="ECO:0000313" key="3">
    <source>
        <dbReference type="EMBL" id="KAL2837061.1"/>
    </source>
</evidence>
<keyword evidence="2" id="KW-0732">Signal</keyword>
<organism evidence="3 4">
    <name type="scientific">Aspergillus pseudoustus</name>
    <dbReference type="NCBI Taxonomy" id="1810923"/>
    <lineage>
        <taxon>Eukaryota</taxon>
        <taxon>Fungi</taxon>
        <taxon>Dikarya</taxon>
        <taxon>Ascomycota</taxon>
        <taxon>Pezizomycotina</taxon>
        <taxon>Eurotiomycetes</taxon>
        <taxon>Eurotiomycetidae</taxon>
        <taxon>Eurotiales</taxon>
        <taxon>Aspergillaceae</taxon>
        <taxon>Aspergillus</taxon>
        <taxon>Aspergillus subgen. Nidulantes</taxon>
    </lineage>
</organism>
<accession>A0ABR4JAI2</accession>
<gene>
    <name evidence="3" type="ORF">BJY01DRAFT_221357</name>
</gene>
<evidence type="ECO:0000256" key="1">
    <source>
        <dbReference type="SAM" id="MobiDB-lite"/>
    </source>
</evidence>
<reference evidence="3 4" key="1">
    <citation type="submission" date="2024-07" db="EMBL/GenBank/DDBJ databases">
        <title>Section-level genome sequencing and comparative genomics of Aspergillus sections Usti and Cavernicolus.</title>
        <authorList>
            <consortium name="Lawrence Berkeley National Laboratory"/>
            <person name="Nybo J.L."/>
            <person name="Vesth T.C."/>
            <person name="Theobald S."/>
            <person name="Frisvad J.C."/>
            <person name="Larsen T.O."/>
            <person name="Kjaerboelling I."/>
            <person name="Rothschild-Mancinelli K."/>
            <person name="Lyhne E.K."/>
            <person name="Kogle M.E."/>
            <person name="Barry K."/>
            <person name="Clum A."/>
            <person name="Na H."/>
            <person name="Ledsgaard L."/>
            <person name="Lin J."/>
            <person name="Lipzen A."/>
            <person name="Kuo A."/>
            <person name="Riley R."/>
            <person name="Mondo S."/>
            <person name="Labutti K."/>
            <person name="Haridas S."/>
            <person name="Pangalinan J."/>
            <person name="Salamov A.A."/>
            <person name="Simmons B.A."/>
            <person name="Magnuson J.K."/>
            <person name="Chen J."/>
            <person name="Drula E."/>
            <person name="Henrissat B."/>
            <person name="Wiebenga A."/>
            <person name="Lubbers R.J."/>
            <person name="Gomes A.C."/>
            <person name="Makela M.R."/>
            <person name="Stajich J."/>
            <person name="Grigoriev I.V."/>
            <person name="Mortensen U.H."/>
            <person name="De Vries R.P."/>
            <person name="Baker S.E."/>
            <person name="Andersen M.R."/>
        </authorList>
    </citation>
    <scope>NUCLEOTIDE SEQUENCE [LARGE SCALE GENOMIC DNA]</scope>
    <source>
        <strain evidence="3 4">CBS 123904</strain>
    </source>
</reference>
<feature type="signal peptide" evidence="2">
    <location>
        <begin position="1"/>
        <end position="17"/>
    </location>
</feature>
<name>A0ABR4JAI2_9EURO</name>
<dbReference type="EMBL" id="JBFXLU010000167">
    <property type="protein sequence ID" value="KAL2837061.1"/>
    <property type="molecule type" value="Genomic_DNA"/>
</dbReference>
<feature type="chain" id="PRO_5046859836" evidence="2">
    <location>
        <begin position="18"/>
        <end position="208"/>
    </location>
</feature>
<feature type="compositionally biased region" description="Pro residues" evidence="1">
    <location>
        <begin position="122"/>
        <end position="134"/>
    </location>
</feature>
<proteinExistence type="predicted"/>
<protein>
    <submittedName>
        <fullName evidence="3">Uncharacterized protein</fullName>
    </submittedName>
</protein>
<keyword evidence="4" id="KW-1185">Reference proteome</keyword>
<evidence type="ECO:0000313" key="4">
    <source>
        <dbReference type="Proteomes" id="UP001610446"/>
    </source>
</evidence>
<comment type="caution">
    <text evidence="3">The sequence shown here is derived from an EMBL/GenBank/DDBJ whole genome shotgun (WGS) entry which is preliminary data.</text>
</comment>
<sequence>MIALLLLAPVLAGQTIAADSPLCLLKRDHDYENDSSAFVPGTSPGCPEDWPLCGDSGICYNPAEGETCCPGGTYACPASSFCFLEPYCCPYSKGAEACAREYGIALTTSHLSNPTLSINSDFPPPPPPTLPPPSTSSASSITIRSTPIPTPASSIIAPWPSISIEPTTSVSTEQPKYTGGAAAGLSSRGAKEAVTLGAIVFGLLRNFL</sequence>
<dbReference type="Proteomes" id="UP001610446">
    <property type="component" value="Unassembled WGS sequence"/>
</dbReference>
<evidence type="ECO:0000256" key="2">
    <source>
        <dbReference type="SAM" id="SignalP"/>
    </source>
</evidence>